<evidence type="ECO:0000313" key="3">
    <source>
        <dbReference type="EMBL" id="CEJ80015.1"/>
    </source>
</evidence>
<feature type="compositionally biased region" description="Gly residues" evidence="1">
    <location>
        <begin position="687"/>
        <end position="707"/>
    </location>
</feature>
<protein>
    <submittedName>
        <fullName evidence="3">Putative Heterokaryon incompatibility Het-C</fullName>
    </submittedName>
</protein>
<dbReference type="InterPro" id="IPR010816">
    <property type="entry name" value="Het-C"/>
</dbReference>
<dbReference type="HOGENOM" id="CLU_010063_0_1_1"/>
<dbReference type="EMBL" id="CDHN01000001">
    <property type="protein sequence ID" value="CEJ80015.1"/>
    <property type="molecule type" value="Genomic_DNA"/>
</dbReference>
<feature type="chain" id="PRO_5001989757" evidence="2">
    <location>
        <begin position="29"/>
        <end position="779"/>
    </location>
</feature>
<keyword evidence="4" id="KW-1185">Reference proteome</keyword>
<accession>A0A0A1T1M2</accession>
<dbReference type="STRING" id="1531966.A0A0A1T1M2"/>
<dbReference type="PANTHER" id="PTHR14905">
    <property type="entry name" value="NG37"/>
    <property type="match status" value="1"/>
</dbReference>
<dbReference type="Proteomes" id="UP000039046">
    <property type="component" value="Unassembled WGS sequence"/>
</dbReference>
<evidence type="ECO:0000256" key="2">
    <source>
        <dbReference type="SAM" id="SignalP"/>
    </source>
</evidence>
<feature type="compositionally biased region" description="Basic and acidic residues" evidence="1">
    <location>
        <begin position="361"/>
        <end position="371"/>
    </location>
</feature>
<reference evidence="3 4" key="1">
    <citation type="journal article" date="2015" name="Genome Announc.">
        <title>Draft Genome Sequence and Gene Annotation of the Entomopathogenic Fungus Verticillium hemipterigenum.</title>
        <authorList>
            <person name="Horn F."/>
            <person name="Habel A."/>
            <person name="Scharf D.H."/>
            <person name="Dworschak J."/>
            <person name="Brakhage A.A."/>
            <person name="Guthke R."/>
            <person name="Hertweck C."/>
            <person name="Linde J."/>
        </authorList>
    </citation>
    <scope>NUCLEOTIDE SEQUENCE [LARGE SCALE GENOMIC DNA]</scope>
</reference>
<dbReference type="InterPro" id="IPR052577">
    <property type="entry name" value="VWA7"/>
</dbReference>
<evidence type="ECO:0000313" key="4">
    <source>
        <dbReference type="Proteomes" id="UP000039046"/>
    </source>
</evidence>
<evidence type="ECO:0000256" key="1">
    <source>
        <dbReference type="SAM" id="MobiDB-lite"/>
    </source>
</evidence>
<dbReference type="OrthoDB" id="2506204at2759"/>
<organism evidence="3 4">
    <name type="scientific">[Torrubiella] hemipterigena</name>
    <dbReference type="NCBI Taxonomy" id="1531966"/>
    <lineage>
        <taxon>Eukaryota</taxon>
        <taxon>Fungi</taxon>
        <taxon>Dikarya</taxon>
        <taxon>Ascomycota</taxon>
        <taxon>Pezizomycotina</taxon>
        <taxon>Sordariomycetes</taxon>
        <taxon>Hypocreomycetidae</taxon>
        <taxon>Hypocreales</taxon>
        <taxon>Clavicipitaceae</taxon>
        <taxon>Clavicipitaceae incertae sedis</taxon>
        <taxon>'Torrubiella' clade</taxon>
    </lineage>
</organism>
<dbReference type="AlphaFoldDB" id="A0A0A1T1M2"/>
<feature type="compositionally biased region" description="Gly residues" evidence="1">
    <location>
        <begin position="599"/>
        <end position="609"/>
    </location>
</feature>
<dbReference type="PANTHER" id="PTHR14905:SF7">
    <property type="entry name" value="VON WILLEBRAND FACTOR A DOMAIN-CONTAINING PROTEIN 7"/>
    <property type="match status" value="1"/>
</dbReference>
<gene>
    <name evidence="3" type="ORF">VHEMI00222</name>
</gene>
<feature type="compositionally biased region" description="Polar residues" evidence="1">
    <location>
        <begin position="573"/>
        <end position="588"/>
    </location>
</feature>
<name>A0A0A1T1M2_9HYPO</name>
<feature type="region of interest" description="Disordered" evidence="1">
    <location>
        <begin position="350"/>
        <end position="383"/>
    </location>
</feature>
<keyword evidence="2" id="KW-0732">Signal</keyword>
<proteinExistence type="predicted"/>
<feature type="compositionally biased region" description="Polar residues" evidence="1">
    <location>
        <begin position="655"/>
        <end position="677"/>
    </location>
</feature>
<feature type="signal peptide" evidence="2">
    <location>
        <begin position="1"/>
        <end position="28"/>
    </location>
</feature>
<feature type="region of interest" description="Disordered" evidence="1">
    <location>
        <begin position="573"/>
        <end position="609"/>
    </location>
</feature>
<feature type="compositionally biased region" description="Gly residues" evidence="1">
    <location>
        <begin position="732"/>
        <end position="748"/>
    </location>
</feature>
<feature type="region of interest" description="Disordered" evidence="1">
    <location>
        <begin position="625"/>
        <end position="779"/>
    </location>
</feature>
<dbReference type="Pfam" id="PF07217">
    <property type="entry name" value="Het-C"/>
    <property type="match status" value="1"/>
</dbReference>
<sequence length="779" mass="84732">MLSLSFPRGSWLLVLAVCLVLLPGKAAAFGAGNIPSIAQVEGHNWRHGDIEDMLQTIAFLNGKKWSSMLIKRTYFGNWLRDYSQAVDVGSLKGVNAATVRILVWVLSFMAFGYATEEFEVTEERLGCYRAEEHIDNPRGYADGLDARKFDPRLRGPVEPIEYDIDMRTGMKNYIANETGQWATSAGYLRFSFARSIHFGRLYTSGSRKGKDEDLCEALRCLGQALHCMEDFGAHSNYCELALRELGYNNVFPHCGNRAEINVQGKRIYPLTTGTFGAVDFLHSVIGEATDHFTQSEVDEVEVALKNAERGTASVSTDRGFFDSSGGPTDFISLLSKLPGEGDGFAAQARELKAASDAQQRQNDHSETRSRDGTNQNVVPGMSPDFDPVKVAGQIYPILQFRDKIVKAISRGISKIPGLEKLLEHISETLTAFVLGLLAPFVRPIINSVSKVLKDGSSGIISASSNSQLEPWEKPECSDPTHSMLSKDHFTNLLNSCAGRVAATILQYVVPRILFAWDNPNVPVDEVMNDVLRAFHHPALRDENIEIQRDMFKTVRMWADQHPRRHDIDRLLSSESVKQGKNHVLNQQGNSGGKREIGGHSCGGDGGHGKVAGSLWSQVRTRDLDSMQGRDGDASANYVSPSPAPPGSHSPPSGGYNYNNQGTSGSYQGNNNINQSGYNAPPPQSYYQGGGYNQGPPQGYGGPPQGYGGPPPGPNYGGGPPQQGQWNAPPPQGYGGPGYGQPQGYGGPPQGQYPPYQQGPPPPQGPPSWNQYPGQGQGGY</sequence>
<feature type="compositionally biased region" description="Pro residues" evidence="1">
    <location>
        <begin position="756"/>
        <end position="765"/>
    </location>
</feature>